<dbReference type="AlphaFoldDB" id="A0A0F8ZWA6"/>
<comment type="caution">
    <text evidence="1">The sequence shown here is derived from an EMBL/GenBank/DDBJ whole genome shotgun (WGS) entry which is preliminary data.</text>
</comment>
<feature type="non-terminal residue" evidence="1">
    <location>
        <position position="1"/>
    </location>
</feature>
<gene>
    <name evidence="1" type="ORF">LCGC14_2986320</name>
</gene>
<reference evidence="1" key="1">
    <citation type="journal article" date="2015" name="Nature">
        <title>Complex archaea that bridge the gap between prokaryotes and eukaryotes.</title>
        <authorList>
            <person name="Spang A."/>
            <person name="Saw J.H."/>
            <person name="Jorgensen S.L."/>
            <person name="Zaremba-Niedzwiedzka K."/>
            <person name="Martijn J."/>
            <person name="Lind A.E."/>
            <person name="van Eijk R."/>
            <person name="Schleper C."/>
            <person name="Guy L."/>
            <person name="Ettema T.J."/>
        </authorList>
    </citation>
    <scope>NUCLEOTIDE SEQUENCE</scope>
</reference>
<dbReference type="EMBL" id="LAZR01061119">
    <property type="protein sequence ID" value="KKK64231.1"/>
    <property type="molecule type" value="Genomic_DNA"/>
</dbReference>
<sequence>VYTSFSGERIRSLFIQSIEGKPDKLWASVGSDLMWFPIVLDATQLPDNTDYTFSPVGYLDTSWIYTASRDLDKVFRSVLVTMDKANDSDLQVDVYFKVDDDSNDWEKAFGFQRSPSTLEIEFTKGVADAVIRGNRLRIRLALSTRVTTKTPVVRSIQNRMYRMNETKFSYVWLCSLSTISINLRGDEERVVGSFATSQAAYDVLDSWASRLMPLSVESDIATIHNKLVVLQGIPAQLMMIVHDEKIQNQTLQITVDEL</sequence>
<organism evidence="1">
    <name type="scientific">marine sediment metagenome</name>
    <dbReference type="NCBI Taxonomy" id="412755"/>
    <lineage>
        <taxon>unclassified sequences</taxon>
        <taxon>metagenomes</taxon>
        <taxon>ecological metagenomes</taxon>
    </lineage>
</organism>
<accession>A0A0F8ZWA6</accession>
<name>A0A0F8ZWA6_9ZZZZ</name>
<protein>
    <submittedName>
        <fullName evidence="1">Uncharacterized protein</fullName>
    </submittedName>
</protein>
<proteinExistence type="predicted"/>
<evidence type="ECO:0000313" key="1">
    <source>
        <dbReference type="EMBL" id="KKK64231.1"/>
    </source>
</evidence>